<accession>A0ABS7VN14</accession>
<evidence type="ECO:0000313" key="2">
    <source>
        <dbReference type="EMBL" id="MBZ6076392.1"/>
    </source>
</evidence>
<evidence type="ECO:0000313" key="3">
    <source>
        <dbReference type="Proteomes" id="UP000704176"/>
    </source>
</evidence>
<keyword evidence="1" id="KW-0812">Transmembrane</keyword>
<gene>
    <name evidence="2" type="ORF">K9B37_08830</name>
</gene>
<feature type="transmembrane region" description="Helical" evidence="1">
    <location>
        <begin position="82"/>
        <end position="111"/>
    </location>
</feature>
<keyword evidence="3" id="KW-1185">Reference proteome</keyword>
<proteinExistence type="predicted"/>
<sequence length="167" mass="18339">MVQPALRCGVLVIAALSLGASFAHVLEALPRLTVWSPELWRQATVFNGQYQVFGWLGGPLDIGAILLAGILAFTLRRERPAFWFALIGALLFAVSLTMWLSVVAPANAILATWQPGPLPEDFFVIRNRWEFGHIVIASLKLVGFITLVLSVLQCPQTGESRPDGRIF</sequence>
<dbReference type="RefSeq" id="WP_224312714.1">
    <property type="nucleotide sequence ID" value="NZ_JAIRBM010000005.1"/>
</dbReference>
<keyword evidence="1" id="KW-1133">Transmembrane helix</keyword>
<feature type="transmembrane region" description="Helical" evidence="1">
    <location>
        <begin position="52"/>
        <end position="75"/>
    </location>
</feature>
<comment type="caution">
    <text evidence="2">The sequence shown here is derived from an EMBL/GenBank/DDBJ whole genome shotgun (WGS) entry which is preliminary data.</text>
</comment>
<keyword evidence="1" id="KW-0472">Membrane</keyword>
<name>A0ABS7VN14_9HYPH</name>
<feature type="transmembrane region" description="Helical" evidence="1">
    <location>
        <begin position="131"/>
        <end position="152"/>
    </location>
</feature>
<organism evidence="2 3">
    <name type="scientific">Microvirga puerhi</name>
    <dbReference type="NCBI Taxonomy" id="2876078"/>
    <lineage>
        <taxon>Bacteria</taxon>
        <taxon>Pseudomonadati</taxon>
        <taxon>Pseudomonadota</taxon>
        <taxon>Alphaproteobacteria</taxon>
        <taxon>Hyphomicrobiales</taxon>
        <taxon>Methylobacteriaceae</taxon>
        <taxon>Microvirga</taxon>
    </lineage>
</organism>
<reference evidence="2 3" key="1">
    <citation type="submission" date="2021-09" db="EMBL/GenBank/DDBJ databases">
        <title>The complete genome sequence of a new microorganism.</title>
        <authorList>
            <person name="Zi Z."/>
        </authorList>
    </citation>
    <scope>NUCLEOTIDE SEQUENCE [LARGE SCALE GENOMIC DNA]</scope>
    <source>
        <strain evidence="2 3">WGZ8</strain>
    </source>
</reference>
<dbReference type="EMBL" id="JAIRBM010000005">
    <property type="protein sequence ID" value="MBZ6076392.1"/>
    <property type="molecule type" value="Genomic_DNA"/>
</dbReference>
<evidence type="ECO:0000256" key="1">
    <source>
        <dbReference type="SAM" id="Phobius"/>
    </source>
</evidence>
<protein>
    <submittedName>
        <fullName evidence="2">DUF1772 domain-containing protein</fullName>
    </submittedName>
</protein>
<dbReference type="Proteomes" id="UP000704176">
    <property type="component" value="Unassembled WGS sequence"/>
</dbReference>